<organism evidence="2 3">
    <name type="scientific">Dacryopinax primogenitus (strain DJM 731)</name>
    <name type="common">Brown rot fungus</name>
    <dbReference type="NCBI Taxonomy" id="1858805"/>
    <lineage>
        <taxon>Eukaryota</taxon>
        <taxon>Fungi</taxon>
        <taxon>Dikarya</taxon>
        <taxon>Basidiomycota</taxon>
        <taxon>Agaricomycotina</taxon>
        <taxon>Dacrymycetes</taxon>
        <taxon>Dacrymycetales</taxon>
        <taxon>Dacrymycetaceae</taxon>
        <taxon>Dacryopinax</taxon>
    </lineage>
</organism>
<feature type="compositionally biased region" description="Basic residues" evidence="1">
    <location>
        <begin position="293"/>
        <end position="302"/>
    </location>
</feature>
<dbReference type="HOGENOM" id="CLU_547476_0_0_1"/>
<feature type="compositionally biased region" description="Low complexity" evidence="1">
    <location>
        <begin position="25"/>
        <end position="58"/>
    </location>
</feature>
<evidence type="ECO:0000256" key="1">
    <source>
        <dbReference type="SAM" id="MobiDB-lite"/>
    </source>
</evidence>
<dbReference type="OrthoDB" id="3231532at2759"/>
<feature type="compositionally biased region" description="Pro residues" evidence="1">
    <location>
        <begin position="382"/>
        <end position="392"/>
    </location>
</feature>
<feature type="compositionally biased region" description="Basic and acidic residues" evidence="1">
    <location>
        <begin position="228"/>
        <end position="240"/>
    </location>
</feature>
<evidence type="ECO:0000313" key="3">
    <source>
        <dbReference type="Proteomes" id="UP000030653"/>
    </source>
</evidence>
<gene>
    <name evidence="2" type="ORF">DACRYDRAFT_105247</name>
</gene>
<dbReference type="GeneID" id="63683125"/>
<evidence type="ECO:0000313" key="2">
    <source>
        <dbReference type="EMBL" id="EJU04179.1"/>
    </source>
</evidence>
<feature type="compositionally biased region" description="Basic residues" evidence="1">
    <location>
        <begin position="356"/>
        <end position="370"/>
    </location>
</feature>
<feature type="compositionally biased region" description="Low complexity" evidence="1">
    <location>
        <begin position="308"/>
        <end position="326"/>
    </location>
</feature>
<feature type="region of interest" description="Disordered" evidence="1">
    <location>
        <begin position="228"/>
        <end position="498"/>
    </location>
</feature>
<feature type="region of interest" description="Disordered" evidence="1">
    <location>
        <begin position="122"/>
        <end position="162"/>
    </location>
</feature>
<reference evidence="2 3" key="1">
    <citation type="journal article" date="2012" name="Science">
        <title>The Paleozoic origin of enzymatic lignin decomposition reconstructed from 31 fungal genomes.</title>
        <authorList>
            <person name="Floudas D."/>
            <person name="Binder M."/>
            <person name="Riley R."/>
            <person name="Barry K."/>
            <person name="Blanchette R.A."/>
            <person name="Henrissat B."/>
            <person name="Martinez A.T."/>
            <person name="Otillar R."/>
            <person name="Spatafora J.W."/>
            <person name="Yadav J.S."/>
            <person name="Aerts A."/>
            <person name="Benoit I."/>
            <person name="Boyd A."/>
            <person name="Carlson A."/>
            <person name="Copeland A."/>
            <person name="Coutinho P.M."/>
            <person name="de Vries R.P."/>
            <person name="Ferreira P."/>
            <person name="Findley K."/>
            <person name="Foster B."/>
            <person name="Gaskell J."/>
            <person name="Glotzer D."/>
            <person name="Gorecki P."/>
            <person name="Heitman J."/>
            <person name="Hesse C."/>
            <person name="Hori C."/>
            <person name="Igarashi K."/>
            <person name="Jurgens J.A."/>
            <person name="Kallen N."/>
            <person name="Kersten P."/>
            <person name="Kohler A."/>
            <person name="Kuees U."/>
            <person name="Kumar T.K.A."/>
            <person name="Kuo A."/>
            <person name="LaButti K."/>
            <person name="Larrondo L.F."/>
            <person name="Lindquist E."/>
            <person name="Ling A."/>
            <person name="Lombard V."/>
            <person name="Lucas S."/>
            <person name="Lundell T."/>
            <person name="Martin R."/>
            <person name="McLaughlin D.J."/>
            <person name="Morgenstern I."/>
            <person name="Morin E."/>
            <person name="Murat C."/>
            <person name="Nagy L.G."/>
            <person name="Nolan M."/>
            <person name="Ohm R.A."/>
            <person name="Patyshakuliyeva A."/>
            <person name="Rokas A."/>
            <person name="Ruiz-Duenas F.J."/>
            <person name="Sabat G."/>
            <person name="Salamov A."/>
            <person name="Samejima M."/>
            <person name="Schmutz J."/>
            <person name="Slot J.C."/>
            <person name="St John F."/>
            <person name="Stenlid J."/>
            <person name="Sun H."/>
            <person name="Sun S."/>
            <person name="Syed K."/>
            <person name="Tsang A."/>
            <person name="Wiebenga A."/>
            <person name="Young D."/>
            <person name="Pisabarro A."/>
            <person name="Eastwood D.C."/>
            <person name="Martin F."/>
            <person name="Cullen D."/>
            <person name="Grigoriev I.V."/>
            <person name="Hibbett D.S."/>
        </authorList>
    </citation>
    <scope>NUCLEOTIDE SEQUENCE [LARGE SCALE GENOMIC DNA]</scope>
    <source>
        <strain evidence="2 3">DJM-731 SS1</strain>
    </source>
</reference>
<proteinExistence type="predicted"/>
<feature type="region of interest" description="Disordered" evidence="1">
    <location>
        <begin position="1"/>
        <end position="58"/>
    </location>
</feature>
<dbReference type="RefSeq" id="XP_040631073.1">
    <property type="nucleotide sequence ID" value="XM_040768063.1"/>
</dbReference>
<dbReference type="EMBL" id="JH795858">
    <property type="protein sequence ID" value="EJU04179.1"/>
    <property type="molecule type" value="Genomic_DNA"/>
</dbReference>
<accession>M5G643</accession>
<name>M5G643_DACPD</name>
<keyword evidence="3" id="KW-1185">Reference proteome</keyword>
<feature type="compositionally biased region" description="Basic and acidic residues" evidence="1">
    <location>
        <begin position="261"/>
        <end position="283"/>
    </location>
</feature>
<feature type="compositionally biased region" description="Low complexity" evidence="1">
    <location>
        <begin position="421"/>
        <end position="434"/>
    </location>
</feature>
<protein>
    <submittedName>
        <fullName evidence="2">Uncharacterized protein</fullName>
    </submittedName>
</protein>
<dbReference type="Proteomes" id="UP000030653">
    <property type="component" value="Unassembled WGS sequence"/>
</dbReference>
<dbReference type="AlphaFoldDB" id="M5G643"/>
<sequence>MATLYPPNAPFQTAMAYHTPPGTPPRSVQSSPRSSLSSLSHRPPSRSSLYPSRSSPTLPALTEDQIAASFPAARPLSVLIDDALRMEALSLAKTPDLVDHMNSADPFGSMWHNESPYDACLPGQPMYGHKSRPGSMIFPQSQWEGHPQPLPRSRRGSVLVPSPLSQTSYPAYPSYPTPTPSLNAKRASFLLLDPMDEPLSQEDAIFAHVQSVKRERRDALLWAKEREAHERAAMPQERPKKGLFSMFSRKSRPSSPSRTNSTREKKSRGEKADSSPSKTDKKATRNFSILSRKGTKLKRRPSEKHGLTPTPTTSSAVTVGSASSGSPFVRPDEEYKTTPFDAAAHPMPTRSLSHSRSQHSHQSHQSHHSHTQPEREETRTPVPVPQHTPSPAPAYTLLDPAGIVLPSSSPDELPRPPFPSRPSLRSTQQRSTSGSGSGSDSHESGASAESSEVITPQTPGTPVPGLVQPLLDGRMGKEVPTTAPVPVEDGPKIPVPDA</sequence>